<evidence type="ECO:0000259" key="16">
    <source>
        <dbReference type="SMART" id="SM00210"/>
    </source>
</evidence>
<evidence type="ECO:0000256" key="7">
    <source>
        <dbReference type="ARBA" id="ARBA00023119"/>
    </source>
</evidence>
<evidence type="ECO:0000256" key="6">
    <source>
        <dbReference type="ARBA" id="ARBA00022889"/>
    </source>
</evidence>
<dbReference type="Gene3D" id="2.60.120.200">
    <property type="match status" value="1"/>
</dbReference>
<keyword evidence="7" id="KW-0176">Collagen</keyword>
<dbReference type="Proteomes" id="UP000261640">
    <property type="component" value="Unplaced"/>
</dbReference>
<evidence type="ECO:0000256" key="12">
    <source>
        <dbReference type="ARBA" id="ARBA00063879"/>
    </source>
</evidence>
<dbReference type="InterPro" id="IPR008160">
    <property type="entry name" value="Collagen"/>
</dbReference>
<dbReference type="Ensembl" id="ENSMAMT00000033258.2">
    <property type="protein sequence ID" value="ENSMAMP00000032414.1"/>
    <property type="gene ID" value="ENSMAMG00000021803.2"/>
</dbReference>
<feature type="chain" id="PRO_5018522282" description="Collagen alpha-1(XVI) chain" evidence="15">
    <location>
        <begin position="23"/>
        <end position="374"/>
    </location>
</feature>
<reference evidence="17" key="2">
    <citation type="submission" date="2025-09" db="UniProtKB">
        <authorList>
            <consortium name="Ensembl"/>
        </authorList>
    </citation>
    <scope>IDENTIFICATION</scope>
</reference>
<evidence type="ECO:0000256" key="5">
    <source>
        <dbReference type="ARBA" id="ARBA00022737"/>
    </source>
</evidence>
<dbReference type="InterPro" id="IPR013320">
    <property type="entry name" value="ConA-like_dom_sf"/>
</dbReference>
<dbReference type="AlphaFoldDB" id="A0A3Q3NI27"/>
<accession>A0A3Q3NI27</accession>
<feature type="region of interest" description="Disordered" evidence="14">
    <location>
        <begin position="287"/>
        <end position="354"/>
    </location>
</feature>
<keyword evidence="6" id="KW-0130">Cell adhesion</keyword>
<dbReference type="PANTHER" id="PTHR24637">
    <property type="entry name" value="COLLAGEN"/>
    <property type="match status" value="1"/>
</dbReference>
<keyword evidence="2" id="KW-0964">Secreted</keyword>
<dbReference type="SMART" id="SM00210">
    <property type="entry name" value="TSPN"/>
    <property type="match status" value="1"/>
</dbReference>
<protein>
    <recommendedName>
        <fullName evidence="13">Collagen alpha-1(XVI) chain</fullName>
    </recommendedName>
</protein>
<dbReference type="InParanoid" id="A0A3Q3NI27"/>
<dbReference type="STRING" id="205130.ENSMAMP00000032414"/>
<comment type="subcellular location">
    <subcellularLocation>
        <location evidence="1">Secreted</location>
        <location evidence="1">Extracellular space</location>
        <location evidence="1">Extracellular matrix</location>
    </subcellularLocation>
</comment>
<evidence type="ECO:0000256" key="9">
    <source>
        <dbReference type="ARBA" id="ARBA00023278"/>
    </source>
</evidence>
<evidence type="ECO:0000256" key="15">
    <source>
        <dbReference type="SAM" id="SignalP"/>
    </source>
</evidence>
<keyword evidence="3" id="KW-0272">Extracellular matrix</keyword>
<feature type="signal peptide" evidence="15">
    <location>
        <begin position="1"/>
        <end position="22"/>
    </location>
</feature>
<comment type="subunit">
    <text evidence="12">Homotrimer. Interacts with FBN1, fibronectin and integrins ITGA1/ITGB1 and ITGA2/ITGB1. Integrin ITGA1/ITGB1 binds to a unique site within COL16A1 located close to its C-terminal end between collagenous domains COL1-COL3.</text>
</comment>
<keyword evidence="8" id="KW-0325">Glycoprotein</keyword>
<dbReference type="FunFam" id="2.60.120.200:FF:000094">
    <property type="entry name" value="Collagen type XVI alpha 1 chain"/>
    <property type="match status" value="1"/>
</dbReference>
<dbReference type="PANTHER" id="PTHR24637:SF388">
    <property type="entry name" value="NEMATODE CUTICLE COLLAGEN N-TERMINAL DOMAIN-CONTAINING PROTEIN"/>
    <property type="match status" value="1"/>
</dbReference>
<evidence type="ECO:0000256" key="13">
    <source>
        <dbReference type="ARBA" id="ARBA00074547"/>
    </source>
</evidence>
<evidence type="ECO:0000313" key="18">
    <source>
        <dbReference type="Proteomes" id="UP000261640"/>
    </source>
</evidence>
<dbReference type="GO" id="GO:0007155">
    <property type="term" value="P:cell adhesion"/>
    <property type="evidence" value="ECO:0007669"/>
    <property type="project" value="UniProtKB-KW"/>
</dbReference>
<dbReference type="SUPFAM" id="SSF49899">
    <property type="entry name" value="Concanavalin A-like lectins/glucanases"/>
    <property type="match status" value="1"/>
</dbReference>
<evidence type="ECO:0000256" key="11">
    <source>
        <dbReference type="ARBA" id="ARBA00057339"/>
    </source>
</evidence>
<proteinExistence type="inferred from homology"/>
<organism evidence="17 18">
    <name type="scientific">Mastacembelus armatus</name>
    <name type="common">zig-zag eel</name>
    <dbReference type="NCBI Taxonomy" id="205130"/>
    <lineage>
        <taxon>Eukaryota</taxon>
        <taxon>Metazoa</taxon>
        <taxon>Chordata</taxon>
        <taxon>Craniata</taxon>
        <taxon>Vertebrata</taxon>
        <taxon>Euteleostomi</taxon>
        <taxon>Actinopterygii</taxon>
        <taxon>Neopterygii</taxon>
        <taxon>Teleostei</taxon>
        <taxon>Neoteleostei</taxon>
        <taxon>Acanthomorphata</taxon>
        <taxon>Anabantaria</taxon>
        <taxon>Synbranchiformes</taxon>
        <taxon>Mastacembelidae</taxon>
        <taxon>Mastacembelus</taxon>
    </lineage>
</organism>
<dbReference type="GeneTree" id="ENSGT00940000158276"/>
<reference evidence="17" key="1">
    <citation type="submission" date="2025-08" db="UniProtKB">
        <authorList>
            <consortium name="Ensembl"/>
        </authorList>
    </citation>
    <scope>IDENTIFICATION</scope>
</reference>
<keyword evidence="18" id="KW-1185">Reference proteome</keyword>
<evidence type="ECO:0000256" key="4">
    <source>
        <dbReference type="ARBA" id="ARBA00022729"/>
    </source>
</evidence>
<keyword evidence="4 15" id="KW-0732">Signal</keyword>
<evidence type="ECO:0000256" key="10">
    <source>
        <dbReference type="ARBA" id="ARBA00049648"/>
    </source>
</evidence>
<dbReference type="InterPro" id="IPR048287">
    <property type="entry name" value="TSPN-like_N"/>
</dbReference>
<evidence type="ECO:0000256" key="3">
    <source>
        <dbReference type="ARBA" id="ARBA00022530"/>
    </source>
</evidence>
<keyword evidence="9" id="KW-0379">Hydroxylation</keyword>
<comment type="function">
    <text evidence="11">Involved in mediating cell attachment and inducing integrin-mediated cellular reactions, such as cell spreading and alterations in cell morphology.</text>
</comment>
<dbReference type="GO" id="GO:0005581">
    <property type="term" value="C:collagen trimer"/>
    <property type="evidence" value="ECO:0007669"/>
    <property type="project" value="UniProtKB-KW"/>
</dbReference>
<evidence type="ECO:0000256" key="14">
    <source>
        <dbReference type="SAM" id="MobiDB-lite"/>
    </source>
</evidence>
<evidence type="ECO:0000256" key="2">
    <source>
        <dbReference type="ARBA" id="ARBA00022525"/>
    </source>
</evidence>
<evidence type="ECO:0000256" key="1">
    <source>
        <dbReference type="ARBA" id="ARBA00004498"/>
    </source>
</evidence>
<evidence type="ECO:0000256" key="8">
    <source>
        <dbReference type="ARBA" id="ARBA00023180"/>
    </source>
</evidence>
<sequence>MTCFLRWTAFLWTINTIPCTFGMAVSEPTDGSCPPLSVEEHRFSEVLDRPLEITGYDLTEKFLLRKGTITDDLSSYRLGSSPLIKPTKSIFPNGLSSEYSLVTIFRVRRTTKKDRWYLWQIFDHLGDSQVSVIVDGGKKTLEFSFQGLPKNTLRYTFKGRVLHTLFDRQWHKLSISVQSNIVSIYMDCNLIEKKVTDEKDSIDHSGRTLIATRMEDGRPVDIELKQILIYCDPYMTEMENCCELLEPKCETKNGTSPPLGTEQLPQMLSQPVSQSIDGCHCPTEKGDVGLPGSVGLPGQKGEKGDKGDAGEPGLPGNPGHKGELGSAGQKGIDGEKGLKGDLGPVGPVGPKGNKVSESAVYYGLDKITLELCLF</sequence>
<name>A0A3Q3NI27_9TELE</name>
<keyword evidence="5" id="KW-0677">Repeat</keyword>
<dbReference type="Pfam" id="PF01391">
    <property type="entry name" value="Collagen"/>
    <property type="match status" value="1"/>
</dbReference>
<feature type="compositionally biased region" description="Low complexity" evidence="14">
    <location>
        <begin position="341"/>
        <end position="354"/>
    </location>
</feature>
<comment type="similarity">
    <text evidence="10">Belongs to the fibril-associated collagens with interrupted helices (FACIT) family.</text>
</comment>
<feature type="compositionally biased region" description="Basic and acidic residues" evidence="14">
    <location>
        <begin position="300"/>
        <end position="309"/>
    </location>
</feature>
<feature type="domain" description="Thrombospondin-like N-terminal" evidence="16">
    <location>
        <begin position="49"/>
        <end position="233"/>
    </location>
</feature>
<evidence type="ECO:0000313" key="17">
    <source>
        <dbReference type="Ensembl" id="ENSMAMP00000032414.1"/>
    </source>
</evidence>